<dbReference type="AlphaFoldDB" id="W7XGZ6"/>
<sequence>MLIFASFFLEPIIMGDVARKSTFKYTKKMFSYLSTTELEHCIYGKICLKGIKLCFLGFSEHRSAQKYDKSIKVCEKELIGQNDIQSGQING</sequence>
<dbReference type="InParanoid" id="W7XGZ6"/>
<accession>W7XGZ6</accession>
<dbReference type="Proteomes" id="UP000009168">
    <property type="component" value="Unassembled WGS sequence"/>
</dbReference>
<evidence type="ECO:0000313" key="2">
    <source>
        <dbReference type="Proteomes" id="UP000009168"/>
    </source>
</evidence>
<reference evidence="2" key="1">
    <citation type="journal article" date="2006" name="PLoS Biol.">
        <title>Macronuclear genome sequence of the ciliate Tetrahymena thermophila, a model eukaryote.</title>
        <authorList>
            <person name="Eisen J.A."/>
            <person name="Coyne R.S."/>
            <person name="Wu M."/>
            <person name="Wu D."/>
            <person name="Thiagarajan M."/>
            <person name="Wortman J.R."/>
            <person name="Badger J.H."/>
            <person name="Ren Q."/>
            <person name="Amedeo P."/>
            <person name="Jones K.M."/>
            <person name="Tallon L.J."/>
            <person name="Delcher A.L."/>
            <person name="Salzberg S.L."/>
            <person name="Silva J.C."/>
            <person name="Haas B.J."/>
            <person name="Majoros W.H."/>
            <person name="Farzad M."/>
            <person name="Carlton J.M."/>
            <person name="Smith R.K. Jr."/>
            <person name="Garg J."/>
            <person name="Pearlman R.E."/>
            <person name="Karrer K.M."/>
            <person name="Sun L."/>
            <person name="Manning G."/>
            <person name="Elde N.C."/>
            <person name="Turkewitz A.P."/>
            <person name="Asai D.J."/>
            <person name="Wilkes D.E."/>
            <person name="Wang Y."/>
            <person name="Cai H."/>
            <person name="Collins K."/>
            <person name="Stewart B.A."/>
            <person name="Lee S.R."/>
            <person name="Wilamowska K."/>
            <person name="Weinberg Z."/>
            <person name="Ruzzo W.L."/>
            <person name="Wloga D."/>
            <person name="Gaertig J."/>
            <person name="Frankel J."/>
            <person name="Tsao C.-C."/>
            <person name="Gorovsky M.A."/>
            <person name="Keeling P.J."/>
            <person name="Waller R.F."/>
            <person name="Patron N.J."/>
            <person name="Cherry J.M."/>
            <person name="Stover N.A."/>
            <person name="Krieger C.J."/>
            <person name="del Toro C."/>
            <person name="Ryder H.F."/>
            <person name="Williamson S.C."/>
            <person name="Barbeau R.A."/>
            <person name="Hamilton E.P."/>
            <person name="Orias E."/>
        </authorList>
    </citation>
    <scope>NUCLEOTIDE SEQUENCE [LARGE SCALE GENOMIC DNA]</scope>
    <source>
        <strain evidence="2">SB210</strain>
    </source>
</reference>
<organism evidence="1 2">
    <name type="scientific">Tetrahymena thermophila (strain SB210)</name>
    <dbReference type="NCBI Taxonomy" id="312017"/>
    <lineage>
        <taxon>Eukaryota</taxon>
        <taxon>Sar</taxon>
        <taxon>Alveolata</taxon>
        <taxon>Ciliophora</taxon>
        <taxon>Intramacronucleata</taxon>
        <taxon>Oligohymenophorea</taxon>
        <taxon>Hymenostomatida</taxon>
        <taxon>Tetrahymenina</taxon>
        <taxon>Tetrahymenidae</taxon>
        <taxon>Tetrahymena</taxon>
    </lineage>
</organism>
<dbReference type="KEGG" id="tet:TTHERM_000013669"/>
<gene>
    <name evidence="1" type="ORF">TTHERM_000013669</name>
</gene>
<dbReference type="EMBL" id="GG662845">
    <property type="protein sequence ID" value="EWS76358.1"/>
    <property type="molecule type" value="Genomic_DNA"/>
</dbReference>
<evidence type="ECO:0000313" key="1">
    <source>
        <dbReference type="EMBL" id="EWS76358.1"/>
    </source>
</evidence>
<keyword evidence="2" id="KW-1185">Reference proteome</keyword>
<dbReference type="RefSeq" id="XP_012651142.1">
    <property type="nucleotide sequence ID" value="XM_012795688.1"/>
</dbReference>
<dbReference type="GeneID" id="24436823"/>
<proteinExistence type="predicted"/>
<name>W7XGZ6_TETTS</name>
<protein>
    <submittedName>
        <fullName evidence="1">Uncharacterized protein</fullName>
    </submittedName>
</protein>